<dbReference type="EMBL" id="QDEB01057104">
    <property type="protein sequence ID" value="RZC36964.1"/>
    <property type="molecule type" value="Genomic_DNA"/>
</dbReference>
<gene>
    <name evidence="2" type="ORF">BDFB_012232</name>
</gene>
<evidence type="ECO:0000256" key="1">
    <source>
        <dbReference type="SAM" id="MobiDB-lite"/>
    </source>
</evidence>
<accession>A0A482VW15</accession>
<keyword evidence="3" id="KW-1185">Reference proteome</keyword>
<comment type="caution">
    <text evidence="2">The sequence shown here is derived from an EMBL/GenBank/DDBJ whole genome shotgun (WGS) entry which is preliminary data.</text>
</comment>
<dbReference type="OrthoDB" id="1602884at2759"/>
<feature type="region of interest" description="Disordered" evidence="1">
    <location>
        <begin position="80"/>
        <end position="100"/>
    </location>
</feature>
<reference evidence="2 3" key="1">
    <citation type="submission" date="2017-03" db="EMBL/GenBank/DDBJ databases">
        <title>Genome of the blue death feigning beetle - Asbolus verrucosus.</title>
        <authorList>
            <person name="Rider S.D."/>
        </authorList>
    </citation>
    <scope>NUCLEOTIDE SEQUENCE [LARGE SCALE GENOMIC DNA]</scope>
    <source>
        <strain evidence="2">Butters</strain>
        <tissue evidence="2">Head and leg muscle</tissue>
    </source>
</reference>
<feature type="region of interest" description="Disordered" evidence="1">
    <location>
        <begin position="1"/>
        <end position="23"/>
    </location>
</feature>
<name>A0A482VW15_ASBVE</name>
<sequence length="100" mass="11668">MNLEENCTVDESSAETQAEEELEMSTDIKQIGKDLEDFLKSRLLELEEKMTEIFYIMRIEQIRKFMDLIKNINKHWDEVMKRRKSAESQGDGNGNGAVHS</sequence>
<evidence type="ECO:0000313" key="2">
    <source>
        <dbReference type="EMBL" id="RZC36964.1"/>
    </source>
</evidence>
<organism evidence="2 3">
    <name type="scientific">Asbolus verrucosus</name>
    <name type="common">Desert ironclad beetle</name>
    <dbReference type="NCBI Taxonomy" id="1661398"/>
    <lineage>
        <taxon>Eukaryota</taxon>
        <taxon>Metazoa</taxon>
        <taxon>Ecdysozoa</taxon>
        <taxon>Arthropoda</taxon>
        <taxon>Hexapoda</taxon>
        <taxon>Insecta</taxon>
        <taxon>Pterygota</taxon>
        <taxon>Neoptera</taxon>
        <taxon>Endopterygota</taxon>
        <taxon>Coleoptera</taxon>
        <taxon>Polyphaga</taxon>
        <taxon>Cucujiformia</taxon>
        <taxon>Tenebrionidae</taxon>
        <taxon>Pimeliinae</taxon>
        <taxon>Asbolus</taxon>
    </lineage>
</organism>
<protein>
    <submittedName>
        <fullName evidence="2">Uncharacterized protein</fullName>
    </submittedName>
</protein>
<evidence type="ECO:0000313" key="3">
    <source>
        <dbReference type="Proteomes" id="UP000292052"/>
    </source>
</evidence>
<proteinExistence type="predicted"/>
<feature type="compositionally biased region" description="Gly residues" evidence="1">
    <location>
        <begin position="91"/>
        <end position="100"/>
    </location>
</feature>
<dbReference type="AlphaFoldDB" id="A0A482VW15"/>
<dbReference type="Proteomes" id="UP000292052">
    <property type="component" value="Unassembled WGS sequence"/>
</dbReference>